<name>A0A3M4VZW8_PSECI</name>
<protein>
    <submittedName>
        <fullName evidence="2">Adhesin/hemagglutinin, HecA family</fullName>
    </submittedName>
</protein>
<comment type="caution">
    <text evidence="2">The sequence shown here is derived from an EMBL/GenBank/DDBJ whole genome shotgun (WGS) entry which is preliminary data.</text>
</comment>
<evidence type="ECO:0000313" key="3">
    <source>
        <dbReference type="Proteomes" id="UP000278332"/>
    </source>
</evidence>
<accession>A0A3M4VZW8</accession>
<dbReference type="EMBL" id="RBRY01000085">
    <property type="protein sequence ID" value="RMR57305.1"/>
    <property type="molecule type" value="Genomic_DNA"/>
</dbReference>
<proteinExistence type="predicted"/>
<dbReference type="Proteomes" id="UP000278332">
    <property type="component" value="Unassembled WGS sequence"/>
</dbReference>
<feature type="region of interest" description="Disordered" evidence="1">
    <location>
        <begin position="254"/>
        <end position="287"/>
    </location>
</feature>
<evidence type="ECO:0000313" key="2">
    <source>
        <dbReference type="EMBL" id="RMR57305.1"/>
    </source>
</evidence>
<dbReference type="AlphaFoldDB" id="A0A3M4VZW8"/>
<feature type="compositionally biased region" description="Pro residues" evidence="1">
    <location>
        <begin position="276"/>
        <end position="287"/>
    </location>
</feature>
<reference evidence="2 3" key="1">
    <citation type="submission" date="2018-08" db="EMBL/GenBank/DDBJ databases">
        <title>Recombination of ecologically and evolutionarily significant loci maintains genetic cohesion in the Pseudomonas syringae species complex.</title>
        <authorList>
            <person name="Dillon M."/>
            <person name="Thakur S."/>
            <person name="Almeida R.N.D."/>
            <person name="Weir B.S."/>
            <person name="Guttman D.S."/>
        </authorList>
    </citation>
    <scope>NUCLEOTIDE SEQUENCE [LARGE SCALE GENOMIC DNA]</scope>
    <source>
        <strain evidence="2 3">ICMP 6917</strain>
    </source>
</reference>
<gene>
    <name evidence="2" type="ORF">ALP84_03915</name>
</gene>
<sequence>MSQLLTASQLIGVLTGIVTGGDASAASAVAANGTLYNSLKHAELEKLVGEARGCEEKGNCAEVKENFRKLSVVNQDELLLQCDVDPAGCLKNNRDMLDHRLELLDRLSKLTKDSAIPMSIRADLPAYALQLMTEVSALRQAESKISLEAKGVSPETASWLSKLQGAALGIMSGGKGGFGTNGGPKVPKTVEEISNPPQAPIIPSGWVSRPGRNGGEIYFPAGTDPAKGEHIRVMPPGSSPISGYENGYWRWQNAGKQGMNPATGKPGIGPGDTHIPLPPDSVPPTRR</sequence>
<evidence type="ECO:0000256" key="1">
    <source>
        <dbReference type="SAM" id="MobiDB-lite"/>
    </source>
</evidence>
<organism evidence="2 3">
    <name type="scientific">Pseudomonas cichorii</name>
    <dbReference type="NCBI Taxonomy" id="36746"/>
    <lineage>
        <taxon>Bacteria</taxon>
        <taxon>Pseudomonadati</taxon>
        <taxon>Pseudomonadota</taxon>
        <taxon>Gammaproteobacteria</taxon>
        <taxon>Pseudomonadales</taxon>
        <taxon>Pseudomonadaceae</taxon>
        <taxon>Pseudomonas</taxon>
    </lineage>
</organism>